<dbReference type="Pfam" id="PF09917">
    <property type="entry name" value="DUF2147"/>
    <property type="match status" value="1"/>
</dbReference>
<dbReference type="InterPro" id="IPR019223">
    <property type="entry name" value="DUF2147"/>
</dbReference>
<accession>A0A5C0VNG0</accession>
<feature type="domain" description="DUF2147" evidence="2">
    <location>
        <begin position="27"/>
        <end position="141"/>
    </location>
</feature>
<dbReference type="PANTHER" id="PTHR36919">
    <property type="entry name" value="BLR1215 PROTEIN"/>
    <property type="match status" value="1"/>
</dbReference>
<name>A0A5C0VNG0_9SPHI</name>
<evidence type="ECO:0000313" key="4">
    <source>
        <dbReference type="Proteomes" id="UP000323653"/>
    </source>
</evidence>
<gene>
    <name evidence="3" type="ORF">FYC62_03260</name>
</gene>
<sequence length="143" mass="16329">MRKSLFVFTLLVASLSSFAQNADAIIGKWLNKDKNAHIQIFKKGNTYLGKIAWLKEPLNEANKPKVDVQNPDVNLRTRPILNLEILQNFKFNNGIWENGTIYDPRYGKTYSCKISLEGNDKLNVRGFIGVSLIGRTDTWTRVK</sequence>
<dbReference type="EMBL" id="CP043329">
    <property type="protein sequence ID" value="QEK53213.1"/>
    <property type="molecule type" value="Genomic_DNA"/>
</dbReference>
<dbReference type="Proteomes" id="UP000323653">
    <property type="component" value="Chromosome"/>
</dbReference>
<evidence type="ECO:0000313" key="3">
    <source>
        <dbReference type="EMBL" id="QEK53213.1"/>
    </source>
</evidence>
<dbReference type="Gene3D" id="2.40.128.520">
    <property type="match status" value="1"/>
</dbReference>
<keyword evidence="4" id="KW-1185">Reference proteome</keyword>
<dbReference type="KEGG" id="pej:FYC62_03260"/>
<protein>
    <submittedName>
        <fullName evidence="3">DUF2147 domain-containing protein</fullName>
    </submittedName>
</protein>
<feature type="chain" id="PRO_5022695409" evidence="1">
    <location>
        <begin position="20"/>
        <end position="143"/>
    </location>
</feature>
<evidence type="ECO:0000256" key="1">
    <source>
        <dbReference type="SAM" id="SignalP"/>
    </source>
</evidence>
<organism evidence="3 4">
    <name type="scientific">Pedobacter aquae</name>
    <dbReference type="NCBI Taxonomy" id="2605747"/>
    <lineage>
        <taxon>Bacteria</taxon>
        <taxon>Pseudomonadati</taxon>
        <taxon>Bacteroidota</taxon>
        <taxon>Sphingobacteriia</taxon>
        <taxon>Sphingobacteriales</taxon>
        <taxon>Sphingobacteriaceae</taxon>
        <taxon>Pedobacter</taxon>
    </lineage>
</organism>
<keyword evidence="1" id="KW-0732">Signal</keyword>
<evidence type="ECO:0000259" key="2">
    <source>
        <dbReference type="Pfam" id="PF09917"/>
    </source>
</evidence>
<feature type="signal peptide" evidence="1">
    <location>
        <begin position="1"/>
        <end position="19"/>
    </location>
</feature>
<proteinExistence type="predicted"/>
<reference evidence="3 4" key="1">
    <citation type="submission" date="2019-08" db="EMBL/GenBank/DDBJ databases">
        <title>Pedobacter sp. nov., isolated from Han river, South Korea.</title>
        <authorList>
            <person name="Lee D.-H."/>
            <person name="Kim Y.-S."/>
            <person name="Hwang E.-M."/>
            <person name="Le Tran T.C."/>
            <person name="Cha C.-J."/>
        </authorList>
    </citation>
    <scope>NUCLEOTIDE SEQUENCE [LARGE SCALE GENOMIC DNA]</scope>
    <source>
        <strain evidence="3 4">CJ43</strain>
    </source>
</reference>
<dbReference type="AlphaFoldDB" id="A0A5C0VNG0"/>
<dbReference type="PANTHER" id="PTHR36919:SF2">
    <property type="entry name" value="BLL6627 PROTEIN"/>
    <property type="match status" value="1"/>
</dbReference>